<accession>A0A812IZ25</accession>
<keyword evidence="2" id="KW-0489">Methyltransferase</keyword>
<dbReference type="InterPro" id="IPR025714">
    <property type="entry name" value="Methyltranfer_dom"/>
</dbReference>
<dbReference type="InterPro" id="IPR029063">
    <property type="entry name" value="SAM-dependent_MTases_sf"/>
</dbReference>
<dbReference type="GO" id="GO:0016279">
    <property type="term" value="F:protein-lysine N-methyltransferase activity"/>
    <property type="evidence" value="ECO:0007669"/>
    <property type="project" value="InterPro"/>
</dbReference>
<evidence type="ECO:0000256" key="4">
    <source>
        <dbReference type="ARBA" id="ARBA00022691"/>
    </source>
</evidence>
<name>A0A812IZ25_9DINO</name>
<comment type="similarity">
    <text evidence="1">Belongs to the ANT/ATPSC lysine N-methyltransferase family.</text>
</comment>
<gene>
    <name evidence="7" type="ORF">SNAT2548_LOCUS5107</name>
</gene>
<dbReference type="GO" id="GO:0032259">
    <property type="term" value="P:methylation"/>
    <property type="evidence" value="ECO:0007669"/>
    <property type="project" value="UniProtKB-KW"/>
</dbReference>
<dbReference type="AlphaFoldDB" id="A0A812IZ25"/>
<evidence type="ECO:0000256" key="1">
    <source>
        <dbReference type="ARBA" id="ARBA00010633"/>
    </source>
</evidence>
<keyword evidence="3" id="KW-0808">Transferase</keyword>
<feature type="compositionally biased region" description="Acidic residues" evidence="5">
    <location>
        <begin position="51"/>
        <end position="68"/>
    </location>
</feature>
<dbReference type="GO" id="GO:0005739">
    <property type="term" value="C:mitochondrion"/>
    <property type="evidence" value="ECO:0007669"/>
    <property type="project" value="TreeGrafter"/>
</dbReference>
<dbReference type="InterPro" id="IPR026170">
    <property type="entry name" value="FAM173A/B"/>
</dbReference>
<feature type="compositionally biased region" description="Acidic residues" evidence="5">
    <location>
        <begin position="76"/>
        <end position="105"/>
    </location>
</feature>
<dbReference type="PANTHER" id="PTHR13610">
    <property type="entry name" value="METHYLTRANSFERASE DOMAIN-CONTAINING PROTEIN"/>
    <property type="match status" value="1"/>
</dbReference>
<dbReference type="OrthoDB" id="447550at2759"/>
<keyword evidence="8" id="KW-1185">Reference proteome</keyword>
<evidence type="ECO:0000256" key="5">
    <source>
        <dbReference type="SAM" id="MobiDB-lite"/>
    </source>
</evidence>
<reference evidence="7" key="1">
    <citation type="submission" date="2021-02" db="EMBL/GenBank/DDBJ databases">
        <authorList>
            <person name="Dougan E. K."/>
            <person name="Rhodes N."/>
            <person name="Thang M."/>
            <person name="Chan C."/>
        </authorList>
    </citation>
    <scope>NUCLEOTIDE SEQUENCE</scope>
</reference>
<dbReference type="Proteomes" id="UP000604046">
    <property type="component" value="Unassembled WGS sequence"/>
</dbReference>
<feature type="compositionally biased region" description="Basic and acidic residues" evidence="5">
    <location>
        <begin position="122"/>
        <end position="133"/>
    </location>
</feature>
<evidence type="ECO:0000259" key="6">
    <source>
        <dbReference type="Pfam" id="PF13847"/>
    </source>
</evidence>
<feature type="region of interest" description="Disordered" evidence="5">
    <location>
        <begin position="1"/>
        <end position="194"/>
    </location>
</feature>
<dbReference type="CDD" id="cd02440">
    <property type="entry name" value="AdoMet_MTases"/>
    <property type="match status" value="1"/>
</dbReference>
<feature type="compositionally biased region" description="Basic residues" evidence="5">
    <location>
        <begin position="143"/>
        <end position="153"/>
    </location>
</feature>
<evidence type="ECO:0000313" key="7">
    <source>
        <dbReference type="EMBL" id="CAE7192035.1"/>
    </source>
</evidence>
<sequence length="670" mass="75329">MDFNIQAGYLDDLLPGTPSNASNVLRPAASQEEEQGGERGQDEGQDSHDVEGEEEENEDDDEAEQILEEAERKSDDDEELQEEDGEDGEEEEEEEEETERSEPEEELSRKETEEGDEEHVEENETHELADHKNLNSSATNGKVSHRRPKKKHSSATETWKERGRRGAKQKRVEKDAAGFKPKVRKKDSSDDLEPSTRRPIIVLVALALAVLFGLGFKVLRIRHGIFHSLQGEPLPEHCTDEIPAHVKVLDPGSKPPMKSSETKPSISLHAQCFLKSFQKVSKKYRPTGNWYWQKAPSADGERLSIQHQYEPAISSARVRDDSAVVTFLTDHIFPKFGELNDLSYDWYVLQQDAGFIILLPDPAAHESLVEAQRHWRPLFQKLAHTFYPRYFMTYASTFNAKSLEWIENDFGITSFPAVVVYTGHPEDQLQIVQQTVREMTYETLAQFIQDVEVVLSQVFGQYAIASIHQRQPPAASSGIHQRSQRMAVRLYVYIQVTVEFACKFAGVGPEDVCCDLGCGLGGWCVAAAELGARAIGLDINPDNLKHAQKNAENAGVAHLCAFRECDFTAPGFTLPDEVTVLFVYLLPWALEYLERIFLQAMQGGCRLVSFQFHPANLEPVEVSLFGGLKMYRHVSLADSQQAEQCEAQGAEEAEQDVPETCVSFLLNSMD</sequence>
<dbReference type="EMBL" id="CAJNDS010000323">
    <property type="protein sequence ID" value="CAE7192035.1"/>
    <property type="molecule type" value="Genomic_DNA"/>
</dbReference>
<comment type="caution">
    <text evidence="7">The sequence shown here is derived from an EMBL/GenBank/DDBJ whole genome shotgun (WGS) entry which is preliminary data.</text>
</comment>
<dbReference type="PANTHER" id="PTHR13610:SF11">
    <property type="entry name" value="METHYLTRANSFERASE DOMAIN-CONTAINING PROTEIN"/>
    <property type="match status" value="1"/>
</dbReference>
<evidence type="ECO:0000256" key="2">
    <source>
        <dbReference type="ARBA" id="ARBA00022603"/>
    </source>
</evidence>
<feature type="domain" description="Methyltransferase" evidence="6">
    <location>
        <begin position="512"/>
        <end position="569"/>
    </location>
</feature>
<dbReference type="Pfam" id="PF13847">
    <property type="entry name" value="Methyltransf_31"/>
    <property type="match status" value="1"/>
</dbReference>
<dbReference type="GO" id="GO:1905706">
    <property type="term" value="P:regulation of mitochondrial ATP synthesis coupled proton transport"/>
    <property type="evidence" value="ECO:0007669"/>
    <property type="project" value="TreeGrafter"/>
</dbReference>
<proteinExistence type="inferred from homology"/>
<dbReference type="Gene3D" id="3.40.50.150">
    <property type="entry name" value="Vaccinia Virus protein VP39"/>
    <property type="match status" value="1"/>
</dbReference>
<organism evidence="7 8">
    <name type="scientific">Symbiodinium natans</name>
    <dbReference type="NCBI Taxonomy" id="878477"/>
    <lineage>
        <taxon>Eukaryota</taxon>
        <taxon>Sar</taxon>
        <taxon>Alveolata</taxon>
        <taxon>Dinophyceae</taxon>
        <taxon>Suessiales</taxon>
        <taxon>Symbiodiniaceae</taxon>
        <taxon>Symbiodinium</taxon>
    </lineage>
</organism>
<feature type="compositionally biased region" description="Basic and acidic residues" evidence="5">
    <location>
        <begin position="36"/>
        <end position="50"/>
    </location>
</feature>
<keyword evidence="4" id="KW-0949">S-adenosyl-L-methionine</keyword>
<dbReference type="SUPFAM" id="SSF53335">
    <property type="entry name" value="S-adenosyl-L-methionine-dependent methyltransferases"/>
    <property type="match status" value="1"/>
</dbReference>
<evidence type="ECO:0000256" key="3">
    <source>
        <dbReference type="ARBA" id="ARBA00022679"/>
    </source>
</evidence>
<protein>
    <recommendedName>
        <fullName evidence="6">Methyltransferase domain-containing protein</fullName>
    </recommendedName>
</protein>
<evidence type="ECO:0000313" key="8">
    <source>
        <dbReference type="Proteomes" id="UP000604046"/>
    </source>
</evidence>